<reference evidence="2 3" key="1">
    <citation type="submission" date="2014-06" db="EMBL/GenBank/DDBJ databases">
        <title>Evolutionary Origins and Diversification of the Mycorrhizal Mutualists.</title>
        <authorList>
            <consortium name="DOE Joint Genome Institute"/>
            <consortium name="Mycorrhizal Genomics Consortium"/>
            <person name="Kohler A."/>
            <person name="Kuo A."/>
            <person name="Nagy L.G."/>
            <person name="Floudas D."/>
            <person name="Copeland A."/>
            <person name="Barry K.W."/>
            <person name="Cichocki N."/>
            <person name="Veneault-Fourrey C."/>
            <person name="LaButti K."/>
            <person name="Lindquist E.A."/>
            <person name="Lipzen A."/>
            <person name="Lundell T."/>
            <person name="Morin E."/>
            <person name="Murat C."/>
            <person name="Riley R."/>
            <person name="Ohm R."/>
            <person name="Sun H."/>
            <person name="Tunlid A."/>
            <person name="Henrissat B."/>
            <person name="Grigoriev I.V."/>
            <person name="Hibbett D.S."/>
            <person name="Martin F."/>
        </authorList>
    </citation>
    <scope>NUCLEOTIDE SEQUENCE [LARGE SCALE GENOMIC DNA]</scope>
    <source>
        <strain evidence="2 3">FD-325 SS-3</strain>
    </source>
</reference>
<dbReference type="Proteomes" id="UP000053263">
    <property type="component" value="Unassembled WGS sequence"/>
</dbReference>
<sequence length="257" mass="28437">MGPEMTGCDELDMEKHCNPATFLSLWISFQLPPDRIGFLIDRDKFLASMSILNEQGDRSLPERGPSAQDSPLPRVDSEASFVSARKAAIEQFIRDSQHDPDVDLGSNADSGTPQDAEYDDVAHGHGPSDISDVDSQPQEDQQDMLLTGLSELSEPFFEDDPDEFVKFPRQLTPRSGEAEHISFTLRTLQIAKAVDFSLLGTLDTHCITIETSPASSSAAMSVLQLWPIIHHRNEIVADASLDMRHPTVEIRSNAKYS</sequence>
<proteinExistence type="predicted"/>
<dbReference type="EMBL" id="KN832582">
    <property type="protein sequence ID" value="KII83133.1"/>
    <property type="molecule type" value="Genomic_DNA"/>
</dbReference>
<evidence type="ECO:0000313" key="3">
    <source>
        <dbReference type="Proteomes" id="UP000053263"/>
    </source>
</evidence>
<name>A0A0C9T4T2_PLICR</name>
<feature type="region of interest" description="Disordered" evidence="1">
    <location>
        <begin position="94"/>
        <end position="140"/>
    </location>
</feature>
<evidence type="ECO:0000256" key="1">
    <source>
        <dbReference type="SAM" id="MobiDB-lite"/>
    </source>
</evidence>
<dbReference type="AlphaFoldDB" id="A0A0C9T4T2"/>
<accession>A0A0C9T4T2</accession>
<keyword evidence="3" id="KW-1185">Reference proteome</keyword>
<protein>
    <submittedName>
        <fullName evidence="2">Uncharacterized protein</fullName>
    </submittedName>
</protein>
<evidence type="ECO:0000313" key="2">
    <source>
        <dbReference type="EMBL" id="KII83133.1"/>
    </source>
</evidence>
<dbReference type="HOGENOM" id="CLU_1082280_0_0_1"/>
<organism evidence="2 3">
    <name type="scientific">Plicaturopsis crispa FD-325 SS-3</name>
    <dbReference type="NCBI Taxonomy" id="944288"/>
    <lineage>
        <taxon>Eukaryota</taxon>
        <taxon>Fungi</taxon>
        <taxon>Dikarya</taxon>
        <taxon>Basidiomycota</taxon>
        <taxon>Agaricomycotina</taxon>
        <taxon>Agaricomycetes</taxon>
        <taxon>Agaricomycetidae</taxon>
        <taxon>Amylocorticiales</taxon>
        <taxon>Amylocorticiaceae</taxon>
        <taxon>Plicatura</taxon>
        <taxon>Plicaturopsis crispa</taxon>
    </lineage>
</organism>
<gene>
    <name evidence="2" type="ORF">PLICRDRAFT_180692</name>
</gene>
<feature type="region of interest" description="Disordered" evidence="1">
    <location>
        <begin position="56"/>
        <end position="79"/>
    </location>
</feature>